<name>A0A2J6T7B3_9HELO</name>
<evidence type="ECO:0000313" key="2">
    <source>
        <dbReference type="EMBL" id="PMD58843.1"/>
    </source>
</evidence>
<protein>
    <submittedName>
        <fullName evidence="2">Uncharacterized protein</fullName>
    </submittedName>
</protein>
<dbReference type="Proteomes" id="UP000235371">
    <property type="component" value="Unassembled WGS sequence"/>
</dbReference>
<evidence type="ECO:0000256" key="1">
    <source>
        <dbReference type="SAM" id="Phobius"/>
    </source>
</evidence>
<keyword evidence="1" id="KW-0812">Transmembrane</keyword>
<reference evidence="2 3" key="1">
    <citation type="submission" date="2016-04" db="EMBL/GenBank/DDBJ databases">
        <title>A degradative enzymes factory behind the ericoid mycorrhizal symbiosis.</title>
        <authorList>
            <consortium name="DOE Joint Genome Institute"/>
            <person name="Martino E."/>
            <person name="Morin E."/>
            <person name="Grelet G."/>
            <person name="Kuo A."/>
            <person name="Kohler A."/>
            <person name="Daghino S."/>
            <person name="Barry K."/>
            <person name="Choi C."/>
            <person name="Cichocki N."/>
            <person name="Clum A."/>
            <person name="Copeland A."/>
            <person name="Hainaut M."/>
            <person name="Haridas S."/>
            <person name="Labutti K."/>
            <person name="Lindquist E."/>
            <person name="Lipzen A."/>
            <person name="Khouja H.-R."/>
            <person name="Murat C."/>
            <person name="Ohm R."/>
            <person name="Olson A."/>
            <person name="Spatafora J."/>
            <person name="Veneault-Fourrey C."/>
            <person name="Henrissat B."/>
            <person name="Grigoriev I."/>
            <person name="Martin F."/>
            <person name="Perotto S."/>
        </authorList>
    </citation>
    <scope>NUCLEOTIDE SEQUENCE [LARGE SCALE GENOMIC DNA]</scope>
    <source>
        <strain evidence="2 3">E</strain>
    </source>
</reference>
<dbReference type="InParanoid" id="A0A2J6T7B3"/>
<dbReference type="GeneID" id="36580753"/>
<keyword evidence="1" id="KW-0472">Membrane</keyword>
<dbReference type="EMBL" id="KZ613817">
    <property type="protein sequence ID" value="PMD58843.1"/>
    <property type="molecule type" value="Genomic_DNA"/>
</dbReference>
<dbReference type="AlphaFoldDB" id="A0A2J6T7B3"/>
<organism evidence="2 3">
    <name type="scientific">Hyaloscypha bicolor E</name>
    <dbReference type="NCBI Taxonomy" id="1095630"/>
    <lineage>
        <taxon>Eukaryota</taxon>
        <taxon>Fungi</taxon>
        <taxon>Dikarya</taxon>
        <taxon>Ascomycota</taxon>
        <taxon>Pezizomycotina</taxon>
        <taxon>Leotiomycetes</taxon>
        <taxon>Helotiales</taxon>
        <taxon>Hyaloscyphaceae</taxon>
        <taxon>Hyaloscypha</taxon>
        <taxon>Hyaloscypha bicolor</taxon>
    </lineage>
</organism>
<keyword evidence="1" id="KW-1133">Transmembrane helix</keyword>
<keyword evidence="3" id="KW-1185">Reference proteome</keyword>
<evidence type="ECO:0000313" key="3">
    <source>
        <dbReference type="Proteomes" id="UP000235371"/>
    </source>
</evidence>
<proteinExistence type="predicted"/>
<feature type="transmembrane region" description="Helical" evidence="1">
    <location>
        <begin position="72"/>
        <end position="90"/>
    </location>
</feature>
<accession>A0A2J6T7B3</accession>
<sequence>MTSHALMISLLRYRPTARHCPQPLRMLQVTCRRPRGSSPVVPHRFTSSRPLKLPEYEYGPWTSYYNAFRKNVYFRIFSLSMLSVTLLYFGSHFEAVPDVHGRRRFMLVSEDSMEKQCVVKYKLLREKLKEHLVGIEDDRVRRVHFVLERLLGGNGLTGKGRRWEIMIIEKKGRRWEIMIIENAQEGKRSFLILDTIWIPSICLVSKG</sequence>
<dbReference type="RefSeq" id="XP_024735747.1">
    <property type="nucleotide sequence ID" value="XM_024872673.1"/>
</dbReference>
<gene>
    <name evidence="2" type="ORF">K444DRAFT_416994</name>
</gene>
<dbReference type="OrthoDB" id="7464992at2759"/>